<evidence type="ECO:0000313" key="1">
    <source>
        <dbReference type="EMBL" id="EYC26382.1"/>
    </source>
</evidence>
<evidence type="ECO:0008006" key="3">
    <source>
        <dbReference type="Google" id="ProtNLM"/>
    </source>
</evidence>
<proteinExistence type="predicted"/>
<organism evidence="1 2">
    <name type="scientific">Ancylostoma ceylanicum</name>
    <dbReference type="NCBI Taxonomy" id="53326"/>
    <lineage>
        <taxon>Eukaryota</taxon>
        <taxon>Metazoa</taxon>
        <taxon>Ecdysozoa</taxon>
        <taxon>Nematoda</taxon>
        <taxon>Chromadorea</taxon>
        <taxon>Rhabditida</taxon>
        <taxon>Rhabditina</taxon>
        <taxon>Rhabditomorpha</taxon>
        <taxon>Strongyloidea</taxon>
        <taxon>Ancylostomatidae</taxon>
        <taxon>Ancylostomatinae</taxon>
        <taxon>Ancylostoma</taxon>
    </lineage>
</organism>
<keyword evidence="2" id="KW-1185">Reference proteome</keyword>
<reference evidence="2" key="1">
    <citation type="journal article" date="2015" name="Nat. Genet.">
        <title>The genome and transcriptome of the zoonotic hookworm Ancylostoma ceylanicum identify infection-specific gene families.</title>
        <authorList>
            <person name="Schwarz E.M."/>
            <person name="Hu Y."/>
            <person name="Antoshechkin I."/>
            <person name="Miller M.M."/>
            <person name="Sternberg P.W."/>
            <person name="Aroian R.V."/>
        </authorList>
    </citation>
    <scope>NUCLEOTIDE SEQUENCE</scope>
    <source>
        <strain evidence="2">HY135</strain>
    </source>
</reference>
<evidence type="ECO:0000313" key="2">
    <source>
        <dbReference type="Proteomes" id="UP000024635"/>
    </source>
</evidence>
<dbReference type="AlphaFoldDB" id="A0A016VH81"/>
<dbReference type="InterPro" id="IPR007669">
    <property type="entry name" value="Chst-1-like"/>
</dbReference>
<dbReference type="GO" id="GO:0047756">
    <property type="term" value="F:chondroitin 4-sulfotransferase activity"/>
    <property type="evidence" value="ECO:0007669"/>
    <property type="project" value="InterPro"/>
</dbReference>
<dbReference type="PANTHER" id="PTHR22900">
    <property type="entry name" value="PROTEIN CBG14245-RELATED"/>
    <property type="match status" value="1"/>
</dbReference>
<dbReference type="GO" id="GO:0016020">
    <property type="term" value="C:membrane"/>
    <property type="evidence" value="ECO:0007669"/>
    <property type="project" value="InterPro"/>
</dbReference>
<comment type="caution">
    <text evidence="1">The sequence shown here is derived from an EMBL/GenBank/DDBJ whole genome shotgun (WGS) entry which is preliminary data.</text>
</comment>
<dbReference type="Proteomes" id="UP000024635">
    <property type="component" value="Unassembled WGS sequence"/>
</dbReference>
<dbReference type="GO" id="GO:0050650">
    <property type="term" value="P:chondroitin sulfate proteoglycan biosynthetic process"/>
    <property type="evidence" value="ECO:0007669"/>
    <property type="project" value="InterPro"/>
</dbReference>
<dbReference type="EMBL" id="JARK01001346">
    <property type="protein sequence ID" value="EYC26382.1"/>
    <property type="molecule type" value="Genomic_DNA"/>
</dbReference>
<name>A0A016VH81_9BILA</name>
<accession>A0A016VH81</accession>
<dbReference type="Pfam" id="PF03567">
    <property type="entry name" value="Sulfotransfer_2"/>
    <property type="match status" value="1"/>
</dbReference>
<dbReference type="GO" id="GO:1902884">
    <property type="term" value="P:positive regulation of response to oxidative stress"/>
    <property type="evidence" value="ECO:0007669"/>
    <property type="project" value="InterPro"/>
</dbReference>
<dbReference type="STRING" id="53326.A0A016VH81"/>
<gene>
    <name evidence="1" type="primary">Acey_s0010.g1124</name>
    <name evidence="1" type="ORF">Y032_0010g1124</name>
</gene>
<sequence length="367" mass="42133">MASSVQPLSAHMSPDGASQLLKDIHVQAPRFFLVACVVCLCYWFWDEDLHGRESVYYNVSLPSTGIQPPFPGETNFTDFHNTGSGTIQIVEQIKNGTYTNGPFNSSELVAPFIRYRETFQVAPAYNLSSCQIEKVMTTISGSIFCYITNTSEFVAQKRRISTETYTTRLCLNQNSYENFTAVQEVLGASKTEYTIVRDPISRFLSGFVNKCIEEGRYSKERCFACEGDMACFVEQLYFLMMLAQTGEFTKFHYELAHFSPQTWYCNFKQHLYNYKILRYKEGKDGVAELSHELDAIYRTAHVPEEIRQEIHKELCFGKTYHTTSGTAEMRKAHGILMNNKTLLTTVIRMYYYDFIVFNFTLPVPVSS</sequence>
<dbReference type="OrthoDB" id="408912at2759"/>
<dbReference type="InterPro" id="IPR005331">
    <property type="entry name" value="Sulfotransferase"/>
</dbReference>
<dbReference type="PANTHER" id="PTHR22900:SF5">
    <property type="entry name" value="PROTEIN CBG14245"/>
    <property type="match status" value="1"/>
</dbReference>
<protein>
    <recommendedName>
        <fullName evidence="3">Sulfotransferase domain-containing protein</fullName>
    </recommendedName>
</protein>